<evidence type="ECO:0000313" key="3">
    <source>
        <dbReference type="EMBL" id="STX34925.1"/>
    </source>
</evidence>
<evidence type="ECO:0000313" key="5">
    <source>
        <dbReference type="Proteomes" id="UP000255316"/>
    </source>
</evidence>
<feature type="chain" id="PRO_5016697135" description="Lipoprotein" evidence="1">
    <location>
        <begin position="20"/>
        <end position="85"/>
    </location>
</feature>
<protein>
    <recommendedName>
        <fullName evidence="6">Lipoprotein</fullName>
    </recommendedName>
</protein>
<sequence>MKKLLIIFSMYIFSTSILACESGHWIKSKSSDGSVIVLEDNSVWEVDSIDRIDSTLWLPIENIVVCDDELINSDTGDKVSATQLR</sequence>
<dbReference type="EMBL" id="UGNX01000001">
    <property type="protein sequence ID" value="STX34925.1"/>
    <property type="molecule type" value="Genomic_DNA"/>
</dbReference>
<accession>A0A378IJQ2</accession>
<dbReference type="PROSITE" id="PS51257">
    <property type="entry name" value="PROKAR_LIPOPROTEIN"/>
    <property type="match status" value="1"/>
</dbReference>
<feature type="signal peptide" evidence="1">
    <location>
        <begin position="1"/>
        <end position="19"/>
    </location>
</feature>
<keyword evidence="1" id="KW-0732">Signal</keyword>
<evidence type="ECO:0000313" key="2">
    <source>
        <dbReference type="EMBL" id="KTC83333.1"/>
    </source>
</evidence>
<dbReference type="Proteomes" id="UP000054854">
    <property type="component" value="Unassembled WGS sequence"/>
</dbReference>
<dbReference type="RefSeq" id="WP_058465820.1">
    <property type="nucleotide sequence ID" value="NZ_CAAAHQ010000060.1"/>
</dbReference>
<proteinExistence type="predicted"/>
<evidence type="ECO:0000313" key="4">
    <source>
        <dbReference type="Proteomes" id="UP000054854"/>
    </source>
</evidence>
<name>A0A378IJQ2_9GAMM</name>
<organism evidence="3 5">
    <name type="scientific">Legionella cincinnatiensis</name>
    <dbReference type="NCBI Taxonomy" id="28085"/>
    <lineage>
        <taxon>Bacteria</taxon>
        <taxon>Pseudomonadati</taxon>
        <taxon>Pseudomonadota</taxon>
        <taxon>Gammaproteobacteria</taxon>
        <taxon>Legionellales</taxon>
        <taxon>Legionellaceae</taxon>
        <taxon>Legionella</taxon>
    </lineage>
</organism>
<dbReference type="STRING" id="28085.Lcin_2705"/>
<evidence type="ECO:0000256" key="1">
    <source>
        <dbReference type="SAM" id="SignalP"/>
    </source>
</evidence>
<dbReference type="Proteomes" id="UP000255316">
    <property type="component" value="Unassembled WGS sequence"/>
</dbReference>
<dbReference type="AlphaFoldDB" id="A0A378IJQ2"/>
<reference evidence="3 5" key="2">
    <citation type="submission" date="2018-06" db="EMBL/GenBank/DDBJ databases">
        <authorList>
            <consortium name="Pathogen Informatics"/>
            <person name="Doyle S."/>
        </authorList>
    </citation>
    <scope>NUCLEOTIDE SEQUENCE [LARGE SCALE GENOMIC DNA]</scope>
    <source>
        <strain evidence="3 5">NCTC12438</strain>
    </source>
</reference>
<gene>
    <name evidence="2" type="ORF">Lcin_2705</name>
    <name evidence="3" type="ORF">NCTC12438_01535</name>
</gene>
<reference evidence="2 4" key="1">
    <citation type="submission" date="2015-11" db="EMBL/GenBank/DDBJ databases">
        <title>Genomic analysis of 38 Legionella species identifies large and diverse effector repertoires.</title>
        <authorList>
            <person name="Burstein D."/>
            <person name="Amaro F."/>
            <person name="Zusman T."/>
            <person name="Lifshitz Z."/>
            <person name="Cohen O."/>
            <person name="Gilbert J.A."/>
            <person name="Pupko T."/>
            <person name="Shuman H.A."/>
            <person name="Segal G."/>
        </authorList>
    </citation>
    <scope>NUCLEOTIDE SEQUENCE [LARGE SCALE GENOMIC DNA]</scope>
    <source>
        <strain evidence="2 4">CDC#72-OH-14</strain>
    </source>
</reference>
<dbReference type="EMBL" id="LNXX01000043">
    <property type="protein sequence ID" value="KTC83333.1"/>
    <property type="molecule type" value="Genomic_DNA"/>
</dbReference>
<evidence type="ECO:0008006" key="6">
    <source>
        <dbReference type="Google" id="ProtNLM"/>
    </source>
</evidence>
<keyword evidence="4" id="KW-1185">Reference proteome</keyword>